<feature type="compositionally biased region" description="Polar residues" evidence="1">
    <location>
        <begin position="160"/>
        <end position="169"/>
    </location>
</feature>
<feature type="region of interest" description="Disordered" evidence="1">
    <location>
        <begin position="1"/>
        <end position="25"/>
    </location>
</feature>
<protein>
    <submittedName>
        <fullName evidence="2">Uncharacterized protein</fullName>
    </submittedName>
</protein>
<evidence type="ECO:0000313" key="3">
    <source>
        <dbReference type="Proteomes" id="UP001168972"/>
    </source>
</evidence>
<reference evidence="2" key="2">
    <citation type="submission" date="2023-03" db="EMBL/GenBank/DDBJ databases">
        <authorList>
            <person name="Inwood S.N."/>
            <person name="Skelly J.G."/>
            <person name="Guhlin J."/>
            <person name="Harrop T.W.R."/>
            <person name="Goldson S.G."/>
            <person name="Dearden P.K."/>
        </authorList>
    </citation>
    <scope>NUCLEOTIDE SEQUENCE</scope>
    <source>
        <strain evidence="2">Lincoln</strain>
        <tissue evidence="2">Whole body</tissue>
    </source>
</reference>
<gene>
    <name evidence="2" type="ORF">PV327_001031</name>
</gene>
<evidence type="ECO:0000256" key="1">
    <source>
        <dbReference type="SAM" id="MobiDB-lite"/>
    </source>
</evidence>
<feature type="compositionally biased region" description="Low complexity" evidence="1">
    <location>
        <begin position="211"/>
        <end position="226"/>
    </location>
</feature>
<name>A0AA39L301_MICHY</name>
<feature type="compositionally biased region" description="Low complexity" evidence="1">
    <location>
        <begin position="173"/>
        <end position="193"/>
    </location>
</feature>
<evidence type="ECO:0000313" key="2">
    <source>
        <dbReference type="EMBL" id="KAK0182951.1"/>
    </source>
</evidence>
<feature type="region of interest" description="Disordered" evidence="1">
    <location>
        <begin position="49"/>
        <end position="72"/>
    </location>
</feature>
<proteinExistence type="predicted"/>
<sequence length="393" mass="42352">MDDFGSNSFFSSSPSRENRQTTSVSSTVVLLSNQVRAMQDDLLIEKQSSAKVAPLSPGGLDPPTGQDQSKDTTEAENIALAPATSPSMDKDITTCGTTTSLQGYTDPVRVPSLWTTEDTGLHALPVNGSLATFQNFPSGGPTLFTSSGARRAITASHNFSQHGNASSMSARHGQLQVGSQQQVQQQTQQTSQQPPSPHSGVYLQGKSYTAWSGGPQSPQQWSGGSQNTTSPALSPWNRGRSVPNLPPLHSSLHAAAAVAAAAGRKQSPTFPGHPGPNQAHPSNISPVKFRRSTSYPGKGNLYLPQPAPTFEVTAAEERDLLQLPYQQDRMIANGNSPLENMRTLEHYLSDIMRAGATDTPEHLKGEKYLFTQMYLCFAQTCTGNYQQDKERFF</sequence>
<dbReference type="EMBL" id="JAQQBR010000001">
    <property type="protein sequence ID" value="KAK0182951.1"/>
    <property type="molecule type" value="Genomic_DNA"/>
</dbReference>
<dbReference type="Proteomes" id="UP001168972">
    <property type="component" value="Unassembled WGS sequence"/>
</dbReference>
<comment type="caution">
    <text evidence="2">The sequence shown here is derived from an EMBL/GenBank/DDBJ whole genome shotgun (WGS) entry which is preliminary data.</text>
</comment>
<dbReference type="AlphaFoldDB" id="A0AA39L301"/>
<accession>A0AA39L301</accession>
<keyword evidence="3" id="KW-1185">Reference proteome</keyword>
<organism evidence="2 3">
    <name type="scientific">Microctonus hyperodae</name>
    <name type="common">Parasitoid wasp</name>
    <dbReference type="NCBI Taxonomy" id="165561"/>
    <lineage>
        <taxon>Eukaryota</taxon>
        <taxon>Metazoa</taxon>
        <taxon>Ecdysozoa</taxon>
        <taxon>Arthropoda</taxon>
        <taxon>Hexapoda</taxon>
        <taxon>Insecta</taxon>
        <taxon>Pterygota</taxon>
        <taxon>Neoptera</taxon>
        <taxon>Endopterygota</taxon>
        <taxon>Hymenoptera</taxon>
        <taxon>Apocrita</taxon>
        <taxon>Ichneumonoidea</taxon>
        <taxon>Braconidae</taxon>
        <taxon>Euphorinae</taxon>
        <taxon>Microctonus</taxon>
    </lineage>
</organism>
<reference evidence="2" key="1">
    <citation type="journal article" date="2023" name="bioRxiv">
        <title>Scaffold-level genome assemblies of two parasitoid biocontrol wasps reveal the parthenogenesis mechanism and an associated novel virus.</title>
        <authorList>
            <person name="Inwood S."/>
            <person name="Skelly J."/>
            <person name="Guhlin J."/>
            <person name="Harrop T."/>
            <person name="Goldson S."/>
            <person name="Dearden P."/>
        </authorList>
    </citation>
    <scope>NUCLEOTIDE SEQUENCE</scope>
    <source>
        <strain evidence="2">Lincoln</strain>
        <tissue evidence="2">Whole body</tissue>
    </source>
</reference>
<feature type="region of interest" description="Disordered" evidence="1">
    <location>
        <begin position="160"/>
        <end position="286"/>
    </location>
</feature>